<feature type="compositionally biased region" description="Acidic residues" evidence="4">
    <location>
        <begin position="468"/>
        <end position="494"/>
    </location>
</feature>
<keyword evidence="7" id="KW-1185">Reference proteome</keyword>
<comment type="similarity">
    <text evidence="1">Belongs to the type-I restriction system S methylase family.</text>
</comment>
<reference evidence="6" key="1">
    <citation type="submission" date="2022-04" db="EMBL/GenBank/DDBJ databases">
        <title>Desulfatitalea alkaliphila sp. nov., a novel anaerobic sulfate-reducing bacterium isolated from terrestrial mud volcano, Taman Peninsula, Russia.</title>
        <authorList>
            <person name="Khomyakova M.A."/>
            <person name="Merkel A.Y."/>
            <person name="Slobodkin A.I."/>
        </authorList>
    </citation>
    <scope>NUCLEOTIDE SEQUENCE</scope>
    <source>
        <strain evidence="6">M08but</strain>
    </source>
</reference>
<name>A0AA41RCT3_9BACT</name>
<accession>A0AA41RCT3</accession>
<sequence>MIVNLKPYPDMKNSGVEWMGEVPAHWEVRRLRNLADMRVSNVDKHTKEGEESVRLCNYVDVYKNDYIHSSMSFMRATATEDEIVRFHLAAGDVLITKDSEDWKDIGVPALILESADDLIAGYHLALLRPFGEWICGAYLFRSLQSTSAQYQFHVEANGVTRYGLTHAAIKSVCLPAPPLPEQAAIVKYLDYVDRRVRRLIRAKRKLIALLTEQKQAIIHQAVTRGLDPDVPLKDSGVQWLGKVPEHWDVVKLHRVTISRCDGPFGSALKSSHYSEYGIRVVRLQNIGLGEFNNTDAAFIDENYYNTLGDHSVIDEDILIAGLGDKRHPAGRACVAPKDICPAMVKADCFRFRINQNRCVPKFLALHLSSTAAAASALLSRGATRQRTNLQLTGLREVAVPNLAEQIAIMDYLCEATVYVDMAISRTKQEIELLNEYRTRLIADVVTGKLDVREAAAALPEVDPLAANDDLDNTLDNDTAAELDESEAIPMEEDT</sequence>
<keyword evidence="6" id="KW-0378">Hydrolase</keyword>
<dbReference type="SUPFAM" id="SSF116734">
    <property type="entry name" value="DNA methylase specificity domain"/>
    <property type="match status" value="2"/>
</dbReference>
<feature type="domain" description="Type I restriction modification DNA specificity" evidence="5">
    <location>
        <begin position="85"/>
        <end position="201"/>
    </location>
</feature>
<comment type="caution">
    <text evidence="6">The sequence shown here is derived from an EMBL/GenBank/DDBJ whole genome shotgun (WGS) entry which is preliminary data.</text>
</comment>
<dbReference type="InterPro" id="IPR044946">
    <property type="entry name" value="Restrct_endonuc_typeI_TRD_sf"/>
</dbReference>
<keyword evidence="6" id="KW-0255">Endonuclease</keyword>
<dbReference type="RefSeq" id="WP_246913567.1">
    <property type="nucleotide sequence ID" value="NZ_JALJRB010000029.1"/>
</dbReference>
<dbReference type="Pfam" id="PF01420">
    <property type="entry name" value="Methylase_S"/>
    <property type="match status" value="1"/>
</dbReference>
<evidence type="ECO:0000313" key="6">
    <source>
        <dbReference type="EMBL" id="MCJ8502583.1"/>
    </source>
</evidence>
<evidence type="ECO:0000259" key="5">
    <source>
        <dbReference type="Pfam" id="PF01420"/>
    </source>
</evidence>
<dbReference type="InterPro" id="IPR000055">
    <property type="entry name" value="Restrct_endonuc_typeI_TRD"/>
</dbReference>
<evidence type="ECO:0000313" key="7">
    <source>
        <dbReference type="Proteomes" id="UP001165427"/>
    </source>
</evidence>
<keyword evidence="2" id="KW-0680">Restriction system</keyword>
<dbReference type="GO" id="GO:0003677">
    <property type="term" value="F:DNA binding"/>
    <property type="evidence" value="ECO:0007669"/>
    <property type="project" value="UniProtKB-KW"/>
</dbReference>
<dbReference type="PANTHER" id="PTHR30408">
    <property type="entry name" value="TYPE-1 RESTRICTION ENZYME ECOKI SPECIFICITY PROTEIN"/>
    <property type="match status" value="1"/>
</dbReference>
<dbReference type="InterPro" id="IPR052021">
    <property type="entry name" value="Type-I_RS_S_subunit"/>
</dbReference>
<protein>
    <submittedName>
        <fullName evidence="6">Restriction endonuclease subunit S</fullName>
    </submittedName>
</protein>
<dbReference type="Proteomes" id="UP001165427">
    <property type="component" value="Unassembled WGS sequence"/>
</dbReference>
<feature type="region of interest" description="Disordered" evidence="4">
    <location>
        <begin position="465"/>
        <end position="494"/>
    </location>
</feature>
<keyword evidence="6" id="KW-0540">Nuclease</keyword>
<dbReference type="GO" id="GO:0009307">
    <property type="term" value="P:DNA restriction-modification system"/>
    <property type="evidence" value="ECO:0007669"/>
    <property type="project" value="UniProtKB-KW"/>
</dbReference>
<evidence type="ECO:0000256" key="4">
    <source>
        <dbReference type="SAM" id="MobiDB-lite"/>
    </source>
</evidence>
<dbReference type="EMBL" id="JALJRB010000029">
    <property type="protein sequence ID" value="MCJ8502583.1"/>
    <property type="molecule type" value="Genomic_DNA"/>
</dbReference>
<evidence type="ECO:0000256" key="3">
    <source>
        <dbReference type="ARBA" id="ARBA00023125"/>
    </source>
</evidence>
<keyword evidence="3" id="KW-0238">DNA-binding</keyword>
<gene>
    <name evidence="6" type="ORF">MRX98_18555</name>
</gene>
<organism evidence="6 7">
    <name type="scientific">Desulfatitalea alkaliphila</name>
    <dbReference type="NCBI Taxonomy" id="2929485"/>
    <lineage>
        <taxon>Bacteria</taxon>
        <taxon>Pseudomonadati</taxon>
        <taxon>Thermodesulfobacteriota</taxon>
        <taxon>Desulfobacteria</taxon>
        <taxon>Desulfobacterales</taxon>
        <taxon>Desulfosarcinaceae</taxon>
        <taxon>Desulfatitalea</taxon>
    </lineage>
</organism>
<proteinExistence type="inferred from homology"/>
<evidence type="ECO:0000256" key="2">
    <source>
        <dbReference type="ARBA" id="ARBA00022747"/>
    </source>
</evidence>
<evidence type="ECO:0000256" key="1">
    <source>
        <dbReference type="ARBA" id="ARBA00010923"/>
    </source>
</evidence>
<dbReference type="GO" id="GO:0004519">
    <property type="term" value="F:endonuclease activity"/>
    <property type="evidence" value="ECO:0007669"/>
    <property type="project" value="UniProtKB-KW"/>
</dbReference>
<dbReference type="AlphaFoldDB" id="A0AA41RCT3"/>
<dbReference type="PANTHER" id="PTHR30408:SF12">
    <property type="entry name" value="TYPE I RESTRICTION ENZYME MJAVIII SPECIFICITY SUBUNIT"/>
    <property type="match status" value="1"/>
</dbReference>
<dbReference type="Gene3D" id="3.90.220.20">
    <property type="entry name" value="DNA methylase specificity domains"/>
    <property type="match status" value="2"/>
</dbReference>
<dbReference type="Gene3D" id="1.10.287.1120">
    <property type="entry name" value="Bipartite methylase S protein"/>
    <property type="match status" value="1"/>
</dbReference>